<protein>
    <submittedName>
        <fullName evidence="2">Uncharacterized protein</fullName>
    </submittedName>
</protein>
<proteinExistence type="predicted"/>
<accession>A0A1H6XZX5</accession>
<dbReference type="RefSeq" id="WP_074732855.1">
    <property type="nucleotide sequence ID" value="NZ_FNYK01000099.1"/>
</dbReference>
<dbReference type="EMBL" id="FNYK01000099">
    <property type="protein sequence ID" value="SEJ30105.1"/>
    <property type="molecule type" value="Genomic_DNA"/>
</dbReference>
<gene>
    <name evidence="2" type="ORF">SAMN04487834_10995</name>
</gene>
<evidence type="ECO:0000313" key="3">
    <source>
        <dbReference type="Proteomes" id="UP000183028"/>
    </source>
</evidence>
<keyword evidence="1" id="KW-0812">Transmembrane</keyword>
<keyword evidence="1" id="KW-0472">Membrane</keyword>
<organism evidence="2 3">
    <name type="scientific">Sharpea azabuensis</name>
    <dbReference type="NCBI Taxonomy" id="322505"/>
    <lineage>
        <taxon>Bacteria</taxon>
        <taxon>Bacillati</taxon>
        <taxon>Bacillota</taxon>
        <taxon>Erysipelotrichia</taxon>
        <taxon>Erysipelotrichales</taxon>
        <taxon>Coprobacillaceae</taxon>
        <taxon>Sharpea</taxon>
    </lineage>
</organism>
<dbReference type="AlphaFoldDB" id="A0A1H6XZX5"/>
<name>A0A1H6XZX5_9FIRM</name>
<evidence type="ECO:0000313" key="2">
    <source>
        <dbReference type="EMBL" id="SEJ30105.1"/>
    </source>
</evidence>
<evidence type="ECO:0000256" key="1">
    <source>
        <dbReference type="SAM" id="Phobius"/>
    </source>
</evidence>
<feature type="transmembrane region" description="Helical" evidence="1">
    <location>
        <begin position="46"/>
        <end position="64"/>
    </location>
</feature>
<feature type="transmembrane region" description="Helical" evidence="1">
    <location>
        <begin position="7"/>
        <end position="26"/>
    </location>
</feature>
<reference evidence="3" key="1">
    <citation type="submission" date="2016-10" db="EMBL/GenBank/DDBJ databases">
        <authorList>
            <person name="Varghese N."/>
        </authorList>
    </citation>
    <scope>NUCLEOTIDE SEQUENCE [LARGE SCALE GENOMIC DNA]</scope>
    <source>
        <strain evidence="3">DSM 20406</strain>
    </source>
</reference>
<sequence length="67" mass="8477">MKKHRLFFIIASIIFIAFYLFDHFAYEYYLRNFDVFFSNFYRFTVFSRPLILIALWCDHLYLVFKRK</sequence>
<keyword evidence="1" id="KW-1133">Transmembrane helix</keyword>
<keyword evidence="3" id="KW-1185">Reference proteome</keyword>
<dbReference type="Proteomes" id="UP000183028">
    <property type="component" value="Unassembled WGS sequence"/>
</dbReference>
<dbReference type="OrthoDB" id="9905827at2"/>